<dbReference type="Proteomes" id="UP001390339">
    <property type="component" value="Unassembled WGS sequence"/>
</dbReference>
<name>A0ABR2IY38_9PEZI</name>
<sequence>MSDKIVHPISAIELMEDSGVVWFDGDFPIYSALANDLHQEQNDLIEHVYGRRSTLRSTTGRRSRRYAMCKRIAFPIATVHPSLCIGTYRLMYEVEYTEDSPIVYYMLHKPVIERAAKSKSQERIDCFVVNSIVMRSPFGCPRVVKVDYTDEVLNYIMRPLRDDKKLDFL</sequence>
<gene>
    <name evidence="1" type="ORF">PGQ11_007866</name>
</gene>
<protein>
    <submittedName>
        <fullName evidence="1">Uncharacterized protein</fullName>
    </submittedName>
</protein>
<proteinExistence type="predicted"/>
<evidence type="ECO:0000313" key="1">
    <source>
        <dbReference type="EMBL" id="KAK8869288.1"/>
    </source>
</evidence>
<evidence type="ECO:0000313" key="2">
    <source>
        <dbReference type="Proteomes" id="UP001390339"/>
    </source>
</evidence>
<keyword evidence="2" id="KW-1185">Reference proteome</keyword>
<dbReference type="EMBL" id="JAPCWZ010000004">
    <property type="protein sequence ID" value="KAK8869288.1"/>
    <property type="molecule type" value="Genomic_DNA"/>
</dbReference>
<organism evidence="1 2">
    <name type="scientific">Apiospora arundinis</name>
    <dbReference type="NCBI Taxonomy" id="335852"/>
    <lineage>
        <taxon>Eukaryota</taxon>
        <taxon>Fungi</taxon>
        <taxon>Dikarya</taxon>
        <taxon>Ascomycota</taxon>
        <taxon>Pezizomycotina</taxon>
        <taxon>Sordariomycetes</taxon>
        <taxon>Xylariomycetidae</taxon>
        <taxon>Amphisphaeriales</taxon>
        <taxon>Apiosporaceae</taxon>
        <taxon>Apiospora</taxon>
    </lineage>
</organism>
<accession>A0ABR2IY38</accession>
<comment type="caution">
    <text evidence="1">The sequence shown here is derived from an EMBL/GenBank/DDBJ whole genome shotgun (WGS) entry which is preliminary data.</text>
</comment>
<reference evidence="1 2" key="1">
    <citation type="journal article" date="2024" name="IMA Fungus">
        <title>Apiospora arundinis, a panoply of carbohydrate-active enzymes and secondary metabolites.</title>
        <authorList>
            <person name="Sorensen T."/>
            <person name="Petersen C."/>
            <person name="Muurmann A.T."/>
            <person name="Christiansen J.V."/>
            <person name="Brundto M.L."/>
            <person name="Overgaard C.K."/>
            <person name="Boysen A.T."/>
            <person name="Wollenberg R.D."/>
            <person name="Larsen T.O."/>
            <person name="Sorensen J.L."/>
            <person name="Nielsen K.L."/>
            <person name="Sondergaard T.E."/>
        </authorList>
    </citation>
    <scope>NUCLEOTIDE SEQUENCE [LARGE SCALE GENOMIC DNA]</scope>
    <source>
        <strain evidence="1 2">AAU 773</strain>
    </source>
</reference>